<feature type="transmembrane region" description="Helical" evidence="7">
    <location>
        <begin position="27"/>
        <end position="46"/>
    </location>
</feature>
<dbReference type="InterPro" id="IPR003838">
    <property type="entry name" value="ABC3_permease_C"/>
</dbReference>
<evidence type="ECO:0000256" key="1">
    <source>
        <dbReference type="ARBA" id="ARBA00004651"/>
    </source>
</evidence>
<comment type="similarity">
    <text evidence="6">Belongs to the ABC-4 integral membrane protein family.</text>
</comment>
<keyword evidence="11" id="KW-1185">Reference proteome</keyword>
<dbReference type="Pfam" id="PF02687">
    <property type="entry name" value="FtsX"/>
    <property type="match status" value="1"/>
</dbReference>
<feature type="transmembrane region" description="Helical" evidence="7">
    <location>
        <begin position="289"/>
        <end position="314"/>
    </location>
</feature>
<feature type="domain" description="MacB-like periplasmic core" evidence="9">
    <location>
        <begin position="25"/>
        <end position="250"/>
    </location>
</feature>
<dbReference type="AlphaFoldDB" id="A0A1Q6A2Q2"/>
<evidence type="ECO:0000256" key="4">
    <source>
        <dbReference type="ARBA" id="ARBA00022989"/>
    </source>
</evidence>
<evidence type="ECO:0000313" key="10">
    <source>
        <dbReference type="EMBL" id="OKS88289.1"/>
    </source>
</evidence>
<dbReference type="STRING" id="1302689.RG47T_3755"/>
<dbReference type="InterPro" id="IPR025857">
    <property type="entry name" value="MacB_PCD"/>
</dbReference>
<evidence type="ECO:0000256" key="2">
    <source>
        <dbReference type="ARBA" id="ARBA00022475"/>
    </source>
</evidence>
<dbReference type="GO" id="GO:0005886">
    <property type="term" value="C:plasma membrane"/>
    <property type="evidence" value="ECO:0007669"/>
    <property type="project" value="UniProtKB-SubCell"/>
</dbReference>
<keyword evidence="4 7" id="KW-1133">Transmembrane helix</keyword>
<evidence type="ECO:0000256" key="3">
    <source>
        <dbReference type="ARBA" id="ARBA00022692"/>
    </source>
</evidence>
<dbReference type="Pfam" id="PF12704">
    <property type="entry name" value="MacB_PCD"/>
    <property type="match status" value="1"/>
</dbReference>
<dbReference type="GO" id="GO:0022857">
    <property type="term" value="F:transmembrane transporter activity"/>
    <property type="evidence" value="ECO:0007669"/>
    <property type="project" value="TreeGrafter"/>
</dbReference>
<dbReference type="Proteomes" id="UP000186720">
    <property type="component" value="Unassembled WGS sequence"/>
</dbReference>
<name>A0A1Q6A2Q2_9SPHI</name>
<sequence length="413" mass="44156">MPVQTSFKENVAIALQSISGNRLRTSLTALIIAIGIMALVGILTAIEGISQWTNEAFSSMGANSFTIRNRGSGISFGDGGHRKYYKAIRYDEAERFKKNFNLPVQISINTYASQAATAKYGDLKTNPNTVILGADENYLLTGGYKLAAGRNFSSSELEHGTNVVIIGDDIRKRLFKAESPINKLMLIGANKFRVIGLLQTKGSSAGLGGDKICIIPVFKAKQITTSTNPSFTISVMVNTPGALEATTGEATSAFRNIRGLTVDKDNNFEITRSDSVQQQLAGQLAGIQLAGFAVGIITLLGAAIGLMNIMLVSVTERTREIGVRKAIGATPSIIRKQFLIEAIVICLIGCIGGIILGMGVGNLIAIQISGHFVVPWMWLFVALLICTGIGLGSGYYPAKKASKLDPVEALRYE</sequence>
<evidence type="ECO:0000256" key="7">
    <source>
        <dbReference type="SAM" id="Phobius"/>
    </source>
</evidence>
<evidence type="ECO:0000313" key="11">
    <source>
        <dbReference type="Proteomes" id="UP000186720"/>
    </source>
</evidence>
<evidence type="ECO:0008006" key="12">
    <source>
        <dbReference type="Google" id="ProtNLM"/>
    </source>
</evidence>
<gene>
    <name evidence="10" type="ORF">RG47T_3755</name>
</gene>
<proteinExistence type="inferred from homology"/>
<dbReference type="PANTHER" id="PTHR30572">
    <property type="entry name" value="MEMBRANE COMPONENT OF TRANSPORTER-RELATED"/>
    <property type="match status" value="1"/>
</dbReference>
<feature type="transmembrane region" description="Helical" evidence="7">
    <location>
        <begin position="376"/>
        <end position="396"/>
    </location>
</feature>
<evidence type="ECO:0000256" key="6">
    <source>
        <dbReference type="ARBA" id="ARBA00038076"/>
    </source>
</evidence>
<accession>A0A1Q6A2Q2</accession>
<feature type="domain" description="ABC3 transporter permease C-terminal" evidence="8">
    <location>
        <begin position="293"/>
        <end position="406"/>
    </location>
</feature>
<protein>
    <recommendedName>
        <fullName evidence="12">Macrolide export ATP-binding/permease protein MacB</fullName>
    </recommendedName>
</protein>
<dbReference type="EMBL" id="MPPL01000001">
    <property type="protein sequence ID" value="OKS88289.1"/>
    <property type="molecule type" value="Genomic_DNA"/>
</dbReference>
<dbReference type="InterPro" id="IPR050250">
    <property type="entry name" value="Macrolide_Exporter_MacB"/>
</dbReference>
<dbReference type="RefSeq" id="WP_074490883.1">
    <property type="nucleotide sequence ID" value="NZ_FPAM01000012.1"/>
</dbReference>
<comment type="subcellular location">
    <subcellularLocation>
        <location evidence="1">Cell membrane</location>
        <topology evidence="1">Multi-pass membrane protein</topology>
    </subcellularLocation>
</comment>
<keyword evidence="3 7" id="KW-0812">Transmembrane</keyword>
<dbReference type="OrthoDB" id="9770036at2"/>
<organism evidence="10 11">
    <name type="scientific">Mucilaginibacter polytrichastri</name>
    <dbReference type="NCBI Taxonomy" id="1302689"/>
    <lineage>
        <taxon>Bacteria</taxon>
        <taxon>Pseudomonadati</taxon>
        <taxon>Bacteroidota</taxon>
        <taxon>Sphingobacteriia</taxon>
        <taxon>Sphingobacteriales</taxon>
        <taxon>Sphingobacteriaceae</taxon>
        <taxon>Mucilaginibacter</taxon>
    </lineage>
</organism>
<keyword evidence="2" id="KW-1003">Cell membrane</keyword>
<evidence type="ECO:0000256" key="5">
    <source>
        <dbReference type="ARBA" id="ARBA00023136"/>
    </source>
</evidence>
<reference evidence="10 11" key="1">
    <citation type="submission" date="2016-11" db="EMBL/GenBank/DDBJ databases">
        <title>Whole Genome Sequencing of Mucilaginibacter polytrichastri RG4-7(T) isolated from the moss sample.</title>
        <authorList>
            <person name="Li Y."/>
        </authorList>
    </citation>
    <scope>NUCLEOTIDE SEQUENCE [LARGE SCALE GENOMIC DNA]</scope>
    <source>
        <strain evidence="10 11">RG4-7</strain>
    </source>
</reference>
<comment type="caution">
    <text evidence="10">The sequence shown here is derived from an EMBL/GenBank/DDBJ whole genome shotgun (WGS) entry which is preliminary data.</text>
</comment>
<evidence type="ECO:0000259" key="9">
    <source>
        <dbReference type="Pfam" id="PF12704"/>
    </source>
</evidence>
<dbReference type="PANTHER" id="PTHR30572:SF4">
    <property type="entry name" value="ABC TRANSPORTER PERMEASE YTRF"/>
    <property type="match status" value="1"/>
</dbReference>
<keyword evidence="5 7" id="KW-0472">Membrane</keyword>
<evidence type="ECO:0000259" key="8">
    <source>
        <dbReference type="Pfam" id="PF02687"/>
    </source>
</evidence>
<feature type="transmembrane region" description="Helical" evidence="7">
    <location>
        <begin position="338"/>
        <end position="364"/>
    </location>
</feature>